<dbReference type="Proteomes" id="UP001597181">
    <property type="component" value="Unassembled WGS sequence"/>
</dbReference>
<dbReference type="RefSeq" id="WP_343957964.1">
    <property type="nucleotide sequence ID" value="NZ_BAAAKZ010000002.1"/>
</dbReference>
<accession>A0ABW3TLI4</accession>
<keyword evidence="3" id="KW-1185">Reference proteome</keyword>
<gene>
    <name evidence="2" type="ORF">ACFQ3U_06690</name>
</gene>
<feature type="chain" id="PRO_5045851089" description="DUF4232 domain-containing protein" evidence="1">
    <location>
        <begin position="26"/>
        <end position="73"/>
    </location>
</feature>
<reference evidence="3" key="1">
    <citation type="journal article" date="2019" name="Int. J. Syst. Evol. Microbiol.">
        <title>The Global Catalogue of Microorganisms (GCM) 10K type strain sequencing project: providing services to taxonomists for standard genome sequencing and annotation.</title>
        <authorList>
            <consortium name="The Broad Institute Genomics Platform"/>
            <consortium name="The Broad Institute Genome Sequencing Center for Infectious Disease"/>
            <person name="Wu L."/>
            <person name="Ma J."/>
        </authorList>
    </citation>
    <scope>NUCLEOTIDE SEQUENCE [LARGE SCALE GENOMIC DNA]</scope>
    <source>
        <strain evidence="3">CCUG 50213</strain>
    </source>
</reference>
<sequence length="73" mass="7303">MKKKGLIAAALAALIAIGGATAAHAAAPVPTTCNNNGVAKSVHLTGKKHANGSAELLVTFQNGQSCLLPAIWK</sequence>
<proteinExistence type="predicted"/>
<feature type="signal peptide" evidence="1">
    <location>
        <begin position="1"/>
        <end position="25"/>
    </location>
</feature>
<protein>
    <recommendedName>
        <fullName evidence="4">DUF4232 domain-containing protein</fullName>
    </recommendedName>
</protein>
<evidence type="ECO:0000313" key="3">
    <source>
        <dbReference type="Proteomes" id="UP001597181"/>
    </source>
</evidence>
<comment type="caution">
    <text evidence="2">The sequence shown here is derived from an EMBL/GenBank/DDBJ whole genome shotgun (WGS) entry which is preliminary data.</text>
</comment>
<keyword evidence="1" id="KW-0732">Signal</keyword>
<dbReference type="EMBL" id="JBHTLY010000002">
    <property type="protein sequence ID" value="MFD1201576.1"/>
    <property type="molecule type" value="Genomic_DNA"/>
</dbReference>
<name>A0ABW3TLI4_9MICO</name>
<evidence type="ECO:0008006" key="4">
    <source>
        <dbReference type="Google" id="ProtNLM"/>
    </source>
</evidence>
<evidence type="ECO:0000313" key="2">
    <source>
        <dbReference type="EMBL" id="MFD1201576.1"/>
    </source>
</evidence>
<organism evidence="2 3">
    <name type="scientific">Leucobacter albus</name>
    <dbReference type="NCBI Taxonomy" id="272210"/>
    <lineage>
        <taxon>Bacteria</taxon>
        <taxon>Bacillati</taxon>
        <taxon>Actinomycetota</taxon>
        <taxon>Actinomycetes</taxon>
        <taxon>Micrococcales</taxon>
        <taxon>Microbacteriaceae</taxon>
        <taxon>Leucobacter</taxon>
    </lineage>
</organism>
<evidence type="ECO:0000256" key="1">
    <source>
        <dbReference type="SAM" id="SignalP"/>
    </source>
</evidence>